<dbReference type="Gene3D" id="3.30.40.10">
    <property type="entry name" value="Zinc/RING finger domain, C3HC4 (zinc finger)"/>
    <property type="match status" value="1"/>
</dbReference>
<dbReference type="Proteomes" id="UP001221757">
    <property type="component" value="Unassembled WGS sequence"/>
</dbReference>
<protein>
    <recommendedName>
        <fullName evidence="4">Zinc finger RING-type eukaryotic domain-containing protein</fullName>
    </recommendedName>
</protein>
<proteinExistence type="predicted"/>
<reference evidence="5" key="1">
    <citation type="submission" date="2023-03" db="EMBL/GenBank/DDBJ databases">
        <title>Massive genome expansion in bonnet fungi (Mycena s.s.) driven by repeated elements and novel gene families across ecological guilds.</title>
        <authorList>
            <consortium name="Lawrence Berkeley National Laboratory"/>
            <person name="Harder C.B."/>
            <person name="Miyauchi S."/>
            <person name="Viragh M."/>
            <person name="Kuo A."/>
            <person name="Thoen E."/>
            <person name="Andreopoulos B."/>
            <person name="Lu D."/>
            <person name="Skrede I."/>
            <person name="Drula E."/>
            <person name="Henrissat B."/>
            <person name="Morin E."/>
            <person name="Kohler A."/>
            <person name="Barry K."/>
            <person name="LaButti K."/>
            <person name="Morin E."/>
            <person name="Salamov A."/>
            <person name="Lipzen A."/>
            <person name="Mereny Z."/>
            <person name="Hegedus B."/>
            <person name="Baldrian P."/>
            <person name="Stursova M."/>
            <person name="Weitz H."/>
            <person name="Taylor A."/>
            <person name="Grigoriev I.V."/>
            <person name="Nagy L.G."/>
            <person name="Martin F."/>
            <person name="Kauserud H."/>
        </authorList>
    </citation>
    <scope>NUCLEOTIDE SEQUENCE</scope>
    <source>
        <strain evidence="5">CBHHK067</strain>
    </source>
</reference>
<dbReference type="GO" id="GO:0008270">
    <property type="term" value="F:zinc ion binding"/>
    <property type="evidence" value="ECO:0007669"/>
    <property type="project" value="UniProtKB-KW"/>
</dbReference>
<dbReference type="InterPro" id="IPR013083">
    <property type="entry name" value="Znf_RING/FYVE/PHD"/>
</dbReference>
<keyword evidence="6" id="KW-1185">Reference proteome</keyword>
<evidence type="ECO:0000313" key="6">
    <source>
        <dbReference type="Proteomes" id="UP001221757"/>
    </source>
</evidence>
<evidence type="ECO:0000256" key="3">
    <source>
        <dbReference type="ARBA" id="ARBA00022833"/>
    </source>
</evidence>
<feature type="domain" description="Zinc finger RING-type eukaryotic" evidence="4">
    <location>
        <begin position="11"/>
        <end position="46"/>
    </location>
</feature>
<dbReference type="Pfam" id="PF13445">
    <property type="entry name" value="zf-RING_UBOX"/>
    <property type="match status" value="1"/>
</dbReference>
<dbReference type="SUPFAM" id="SSF57850">
    <property type="entry name" value="RING/U-box"/>
    <property type="match status" value="1"/>
</dbReference>
<comment type="caution">
    <text evidence="5">The sequence shown here is derived from an EMBL/GenBank/DDBJ whole genome shotgun (WGS) entry which is preliminary data.</text>
</comment>
<evidence type="ECO:0000256" key="1">
    <source>
        <dbReference type="ARBA" id="ARBA00022723"/>
    </source>
</evidence>
<dbReference type="InterPro" id="IPR027370">
    <property type="entry name" value="Znf-RING_euk"/>
</dbReference>
<evidence type="ECO:0000256" key="2">
    <source>
        <dbReference type="ARBA" id="ARBA00022771"/>
    </source>
</evidence>
<sequence length="129" mass="14410">MTSDMTDLVSCEVCDTKMWTPFILPDCGHTFCQQDLEDWFAAALKQHRTAYPHYNVNAPAVNVYGLMQALPLPPYSCPKCREKVRSKPIQNFALKGLVRAIAEIAGENSPKKTTVGGSTNVWSRFFPAQ</sequence>
<evidence type="ECO:0000259" key="4">
    <source>
        <dbReference type="Pfam" id="PF13445"/>
    </source>
</evidence>
<keyword evidence="2" id="KW-0863">Zinc-finger</keyword>
<keyword evidence="1" id="KW-0479">Metal-binding</keyword>
<organism evidence="5 6">
    <name type="scientific">Mycena rosella</name>
    <name type="common">Pink bonnet</name>
    <name type="synonym">Agaricus rosellus</name>
    <dbReference type="NCBI Taxonomy" id="1033263"/>
    <lineage>
        <taxon>Eukaryota</taxon>
        <taxon>Fungi</taxon>
        <taxon>Dikarya</taxon>
        <taxon>Basidiomycota</taxon>
        <taxon>Agaricomycotina</taxon>
        <taxon>Agaricomycetes</taxon>
        <taxon>Agaricomycetidae</taxon>
        <taxon>Agaricales</taxon>
        <taxon>Marasmiineae</taxon>
        <taxon>Mycenaceae</taxon>
        <taxon>Mycena</taxon>
    </lineage>
</organism>
<name>A0AAD7GSE2_MYCRO</name>
<dbReference type="EMBL" id="JARKIE010000010">
    <property type="protein sequence ID" value="KAJ7704292.1"/>
    <property type="molecule type" value="Genomic_DNA"/>
</dbReference>
<accession>A0AAD7GSE2</accession>
<dbReference type="AlphaFoldDB" id="A0AAD7GSE2"/>
<evidence type="ECO:0000313" key="5">
    <source>
        <dbReference type="EMBL" id="KAJ7704292.1"/>
    </source>
</evidence>
<keyword evidence="3" id="KW-0862">Zinc</keyword>
<gene>
    <name evidence="5" type="ORF">B0H17DRAFT_7234</name>
</gene>